<accession>A0ACC4AGT5</accession>
<keyword evidence="2" id="KW-1185">Reference proteome</keyword>
<evidence type="ECO:0000313" key="1">
    <source>
        <dbReference type="EMBL" id="KAL3565350.1"/>
    </source>
</evidence>
<comment type="caution">
    <text evidence="1">The sequence shown here is derived from an EMBL/GenBank/DDBJ whole genome shotgun (WGS) entry which is preliminary data.</text>
</comment>
<sequence length="174" mass="19871">MAAFQYVLVCYVKEQNKDSTSELIRKIEEAVSGTLNNSRSSRIASRLRSITGLKYHIQTHLDQLEASRQTLLDRILEIDQTMANPKEEDIERVRHCRICQAIDDGPTCVHCELEGIISGQTKPSFIYQMFTSGDSSWPSVNGHDCQTEWLFLCELAYESYSSIYGCIFFKTLIT</sequence>
<gene>
    <name evidence="1" type="ORF">D5086_033396</name>
</gene>
<protein>
    <submittedName>
        <fullName evidence="1">Uncharacterized protein</fullName>
    </submittedName>
</protein>
<name>A0ACC4AGT5_POPAL</name>
<reference evidence="1 2" key="1">
    <citation type="journal article" date="2024" name="Plant Biotechnol. J.">
        <title>Genome and CRISPR/Cas9 system of a widespread forest tree (Populus alba) in the world.</title>
        <authorList>
            <person name="Liu Y.J."/>
            <person name="Jiang P.F."/>
            <person name="Han X.M."/>
            <person name="Li X.Y."/>
            <person name="Wang H.M."/>
            <person name="Wang Y.J."/>
            <person name="Wang X.X."/>
            <person name="Zeng Q.Y."/>
        </authorList>
    </citation>
    <scope>NUCLEOTIDE SEQUENCE [LARGE SCALE GENOMIC DNA]</scope>
    <source>
        <strain evidence="2">cv. PAL-ZL1</strain>
    </source>
</reference>
<evidence type="ECO:0000313" key="2">
    <source>
        <dbReference type="Proteomes" id="UP000309997"/>
    </source>
</evidence>
<dbReference type="Proteomes" id="UP000309997">
    <property type="component" value="Unassembled WGS sequence"/>
</dbReference>
<organism evidence="1 2">
    <name type="scientific">Populus alba</name>
    <name type="common">White poplar</name>
    <dbReference type="NCBI Taxonomy" id="43335"/>
    <lineage>
        <taxon>Eukaryota</taxon>
        <taxon>Viridiplantae</taxon>
        <taxon>Streptophyta</taxon>
        <taxon>Embryophyta</taxon>
        <taxon>Tracheophyta</taxon>
        <taxon>Spermatophyta</taxon>
        <taxon>Magnoliopsida</taxon>
        <taxon>eudicotyledons</taxon>
        <taxon>Gunneridae</taxon>
        <taxon>Pentapetalae</taxon>
        <taxon>rosids</taxon>
        <taxon>fabids</taxon>
        <taxon>Malpighiales</taxon>
        <taxon>Salicaceae</taxon>
        <taxon>Saliceae</taxon>
        <taxon>Populus</taxon>
    </lineage>
</organism>
<proteinExistence type="predicted"/>
<dbReference type="EMBL" id="RCHU02000019">
    <property type="protein sequence ID" value="KAL3565350.1"/>
    <property type="molecule type" value="Genomic_DNA"/>
</dbReference>